<evidence type="ECO:0000313" key="5">
    <source>
        <dbReference type="Proteomes" id="UP000321175"/>
    </source>
</evidence>
<reference evidence="3 4" key="1">
    <citation type="submission" date="2017-05" db="EMBL/GenBank/DDBJ databases">
        <title>The Genome Sequence of Enterococcus mundtii 6B1_DIV0119.</title>
        <authorList>
            <consortium name="The Broad Institute Genomics Platform"/>
            <consortium name="The Broad Institute Genomic Center for Infectious Diseases"/>
            <person name="Earl A."/>
            <person name="Manson A."/>
            <person name="Schwartman J."/>
            <person name="Gilmore M."/>
            <person name="Abouelleil A."/>
            <person name="Cao P."/>
            <person name="Chapman S."/>
            <person name="Cusick C."/>
            <person name="Shea T."/>
            <person name="Young S."/>
            <person name="Neafsey D."/>
            <person name="Nusbaum C."/>
            <person name="Birren B."/>
        </authorList>
    </citation>
    <scope>NUCLEOTIDE SEQUENCE [LARGE SCALE GENOMIC DNA]</scope>
    <source>
        <strain evidence="3 4">6B1_DIV0119</strain>
    </source>
</reference>
<evidence type="ECO:0000313" key="2">
    <source>
        <dbReference type="EMBL" id="GEL79037.1"/>
    </source>
</evidence>
<protein>
    <submittedName>
        <fullName evidence="2">Isochorismatase</fullName>
    </submittedName>
</protein>
<evidence type="ECO:0000313" key="3">
    <source>
        <dbReference type="EMBL" id="OTP27383.1"/>
    </source>
</evidence>
<evidence type="ECO:0000259" key="1">
    <source>
        <dbReference type="Pfam" id="PF00857"/>
    </source>
</evidence>
<feature type="domain" description="Isochorismatase-like" evidence="1">
    <location>
        <begin position="1"/>
        <end position="152"/>
    </location>
</feature>
<reference evidence="2 5" key="2">
    <citation type="submission" date="2019-07" db="EMBL/GenBank/DDBJ databases">
        <title>Whole genome shotgun sequence of Enterococcus mundtii NBRC 100490.</title>
        <authorList>
            <person name="Hosoyama A."/>
            <person name="Uohara A."/>
            <person name="Ohji S."/>
            <person name="Ichikawa N."/>
        </authorList>
    </citation>
    <scope>NUCLEOTIDE SEQUENCE [LARGE SCALE GENOMIC DNA]</scope>
    <source>
        <strain evidence="2 5">NBRC 100490</strain>
    </source>
</reference>
<sequence length="163" mass="18781">MLVVIDMQNHILDPTSEFYLEDGEALVERVNTRLNQARAANEYVLFTRDIPIERKDEAESEDLKIIPALSPLSDEREIKKYYFTLPPEILTEIKHSLFERKEEQKTIEVVGIETNLCVLSNTIALQSAFPEADFIIDSSLVSSRNHEPQALKLLKDFNVYVKE</sequence>
<keyword evidence="5" id="KW-1185">Reference proteome</keyword>
<dbReference type="Gene3D" id="3.40.50.850">
    <property type="entry name" value="Isochorismatase-like"/>
    <property type="match status" value="1"/>
</dbReference>
<dbReference type="InterPro" id="IPR036380">
    <property type="entry name" value="Isochorismatase-like_sf"/>
</dbReference>
<dbReference type="EMBL" id="BJWA01000001">
    <property type="protein sequence ID" value="GEL79037.1"/>
    <property type="molecule type" value="Genomic_DNA"/>
</dbReference>
<dbReference type="Proteomes" id="UP000321175">
    <property type="component" value="Unassembled WGS sequence"/>
</dbReference>
<dbReference type="GeneID" id="60999400"/>
<accession>A0A1L8URF6</accession>
<dbReference type="SUPFAM" id="SSF52499">
    <property type="entry name" value="Isochorismatase-like hydrolases"/>
    <property type="match status" value="1"/>
</dbReference>
<dbReference type="RefSeq" id="WP_071867442.1">
    <property type="nucleotide sequence ID" value="NZ_BJWA01000001.1"/>
</dbReference>
<gene>
    <name evidence="3" type="ORF">A5802_001118</name>
    <name evidence="2" type="ORF">EMU01_01810</name>
</gene>
<dbReference type="InterPro" id="IPR000868">
    <property type="entry name" value="Isochorismatase-like_dom"/>
</dbReference>
<evidence type="ECO:0000313" key="4">
    <source>
        <dbReference type="Proteomes" id="UP000195024"/>
    </source>
</evidence>
<organism evidence="3 4">
    <name type="scientific">Enterococcus mundtii</name>
    <dbReference type="NCBI Taxonomy" id="53346"/>
    <lineage>
        <taxon>Bacteria</taxon>
        <taxon>Bacillati</taxon>
        <taxon>Bacillota</taxon>
        <taxon>Bacilli</taxon>
        <taxon>Lactobacillales</taxon>
        <taxon>Enterococcaceae</taxon>
        <taxon>Enterococcus</taxon>
    </lineage>
</organism>
<dbReference type="AlphaFoldDB" id="A0A1L8URF6"/>
<comment type="caution">
    <text evidence="3">The sequence shown here is derived from an EMBL/GenBank/DDBJ whole genome shotgun (WGS) entry which is preliminary data.</text>
</comment>
<dbReference type="CDD" id="cd00431">
    <property type="entry name" value="cysteine_hydrolases"/>
    <property type="match status" value="1"/>
</dbReference>
<name>A0A1L8URF6_ENTMU</name>
<dbReference type="EMBL" id="NGMS01000001">
    <property type="protein sequence ID" value="OTP27383.1"/>
    <property type="molecule type" value="Genomic_DNA"/>
</dbReference>
<dbReference type="Pfam" id="PF00857">
    <property type="entry name" value="Isochorismatase"/>
    <property type="match status" value="1"/>
</dbReference>
<dbReference type="Proteomes" id="UP000195024">
    <property type="component" value="Unassembled WGS sequence"/>
</dbReference>
<proteinExistence type="predicted"/>